<dbReference type="EMBL" id="HG994592">
    <property type="protein sequence ID" value="CAF2829950.1"/>
    <property type="molecule type" value="Genomic_DNA"/>
</dbReference>
<keyword evidence="8" id="KW-1185">Reference proteome</keyword>
<keyword evidence="5" id="KW-1133">Transmembrane helix</keyword>
<keyword evidence="4" id="KW-0735">Signal-anchor</keyword>
<keyword evidence="7" id="KW-0808">Transferase</keyword>
<keyword evidence="7" id="KW-0328">Glycosyltransferase</keyword>
<dbReference type="AlphaFoldDB" id="A0A7R8CLP3"/>
<comment type="similarity">
    <text evidence="2">Belongs to the glycosyltransferase 31 family. Beta3-Gal-T subfamily.</text>
</comment>
<dbReference type="GO" id="GO:0016020">
    <property type="term" value="C:membrane"/>
    <property type="evidence" value="ECO:0007669"/>
    <property type="project" value="UniProtKB-SubCell"/>
</dbReference>
<gene>
    <name evidence="7" type="ORF">LSAA_4428</name>
</gene>
<dbReference type="PANTHER" id="PTHR23033:SF14">
    <property type="entry name" value="GLYCOPROTEIN-N-ACETYLGALACTOSAMINE 3-BETA-GALACTOSYLTRANSFERASE 1-RELATED"/>
    <property type="match status" value="1"/>
</dbReference>
<evidence type="ECO:0000256" key="6">
    <source>
        <dbReference type="ARBA" id="ARBA00023136"/>
    </source>
</evidence>
<keyword evidence="6" id="KW-0472">Membrane</keyword>
<dbReference type="Proteomes" id="UP000675881">
    <property type="component" value="Chromosome 13"/>
</dbReference>
<dbReference type="EC" id="2.4.1.122" evidence="7"/>
<name>A0A7R8CLP3_LEPSM</name>
<dbReference type="OrthoDB" id="414175at2759"/>
<dbReference type="Gene3D" id="3.90.550.50">
    <property type="match status" value="1"/>
</dbReference>
<evidence type="ECO:0000256" key="5">
    <source>
        <dbReference type="ARBA" id="ARBA00022989"/>
    </source>
</evidence>
<dbReference type="GO" id="GO:0016263">
    <property type="term" value="F:glycoprotein-N-acetylgalactosamine 3-beta-galactosyltransferase activity"/>
    <property type="evidence" value="ECO:0007669"/>
    <property type="project" value="UniProtKB-EC"/>
</dbReference>
<evidence type="ECO:0000313" key="8">
    <source>
        <dbReference type="Proteomes" id="UP000675881"/>
    </source>
</evidence>
<dbReference type="PANTHER" id="PTHR23033">
    <property type="entry name" value="BETA1,3-GALACTOSYLTRANSFERASE"/>
    <property type="match status" value="1"/>
</dbReference>
<organism evidence="7 8">
    <name type="scientific">Lepeophtheirus salmonis</name>
    <name type="common">Salmon louse</name>
    <name type="synonym">Caligus salmonis</name>
    <dbReference type="NCBI Taxonomy" id="72036"/>
    <lineage>
        <taxon>Eukaryota</taxon>
        <taxon>Metazoa</taxon>
        <taxon>Ecdysozoa</taxon>
        <taxon>Arthropoda</taxon>
        <taxon>Crustacea</taxon>
        <taxon>Multicrustacea</taxon>
        <taxon>Hexanauplia</taxon>
        <taxon>Copepoda</taxon>
        <taxon>Siphonostomatoida</taxon>
        <taxon>Caligidae</taxon>
        <taxon>Lepeophtheirus</taxon>
    </lineage>
</organism>
<evidence type="ECO:0000256" key="1">
    <source>
        <dbReference type="ARBA" id="ARBA00004606"/>
    </source>
</evidence>
<comment type="subcellular location">
    <subcellularLocation>
        <location evidence="1">Membrane</location>
        <topology evidence="1">Single-pass type II membrane protein</topology>
    </subcellularLocation>
</comment>
<sequence>MNVEDLQRLIINDEYNKTFWKFYGRTNIILTLERNKNWHVHANTYLFSEKTEVSPKDNSASNIRIQTRGGKRCKALVFVTNSTLHMHDQNIFDIGKQDTYNTIWGKVKNALRESYERYKNEADWFIKADYDSFAVVENIKYIIEANRIKPSDPTWFGSQYHLYSKHGYMAGGGYVMSLEAVRRFVEIGLNLTNNEGCQTKDDIGAEDVEMGKCMSRVGVVPTDSRDTYERSRNFPFDVEYVVQPQMPTKKLWYWENIRYPTIFGHPGCCSDTSSLFHYVTVNDNYKYE</sequence>
<evidence type="ECO:0000256" key="4">
    <source>
        <dbReference type="ARBA" id="ARBA00022968"/>
    </source>
</evidence>
<accession>A0A7R8CLP3</accession>
<proteinExistence type="inferred from homology"/>
<protein>
    <submittedName>
        <fullName evidence="7">C1GALT1</fullName>
        <ecNumber evidence="7">2.4.1.122</ecNumber>
    </submittedName>
</protein>
<reference evidence="7" key="1">
    <citation type="submission" date="2021-02" db="EMBL/GenBank/DDBJ databases">
        <authorList>
            <person name="Bekaert M."/>
        </authorList>
    </citation>
    <scope>NUCLEOTIDE SEQUENCE</scope>
    <source>
        <strain evidence="7">IoA-00</strain>
    </source>
</reference>
<evidence type="ECO:0000256" key="3">
    <source>
        <dbReference type="ARBA" id="ARBA00022692"/>
    </source>
</evidence>
<evidence type="ECO:0000313" key="7">
    <source>
        <dbReference type="EMBL" id="CAF2829950.1"/>
    </source>
</evidence>
<evidence type="ECO:0000256" key="2">
    <source>
        <dbReference type="ARBA" id="ARBA00006462"/>
    </source>
</evidence>
<dbReference type="InterPro" id="IPR026050">
    <property type="entry name" value="C1GALT1/C1GALT1_chp1"/>
</dbReference>
<keyword evidence="3" id="KW-0812">Transmembrane</keyword>